<accession>A0A8J6TPL9</accession>
<sequence length="81" mass="8890">YKKGDYVVTCSKLNVRTGAGKKYRVKSTSELSASARKQGGYVKGVVFTALEVKNLPGESWARTPSGWVCLQNSDGTYVKRK</sequence>
<name>A0A8J6TPL9_9FIRM</name>
<keyword evidence="2" id="KW-1185">Reference proteome</keyword>
<evidence type="ECO:0000313" key="1">
    <source>
        <dbReference type="EMBL" id="MBC8610329.1"/>
    </source>
</evidence>
<comment type="caution">
    <text evidence="1">The sequence shown here is derived from an EMBL/GenBank/DDBJ whole genome shotgun (WGS) entry which is preliminary data.</text>
</comment>
<protein>
    <submittedName>
        <fullName evidence="1">Uncharacterized protein</fullName>
    </submittedName>
</protein>
<dbReference type="RefSeq" id="WP_207726080.1">
    <property type="nucleotide sequence ID" value="NZ_JACRTL010000001.1"/>
</dbReference>
<dbReference type="Proteomes" id="UP000632659">
    <property type="component" value="Unassembled WGS sequence"/>
</dbReference>
<gene>
    <name evidence="1" type="ORF">H8702_04205</name>
</gene>
<dbReference type="EMBL" id="JACRTL010000001">
    <property type="protein sequence ID" value="MBC8610329.1"/>
    <property type="molecule type" value="Genomic_DNA"/>
</dbReference>
<proteinExistence type="predicted"/>
<evidence type="ECO:0000313" key="2">
    <source>
        <dbReference type="Proteomes" id="UP000632659"/>
    </source>
</evidence>
<dbReference type="AlphaFoldDB" id="A0A8J6TPL9"/>
<reference evidence="1" key="1">
    <citation type="submission" date="2020-08" db="EMBL/GenBank/DDBJ databases">
        <title>Genome public.</title>
        <authorList>
            <person name="Liu C."/>
            <person name="Sun Q."/>
        </authorList>
    </citation>
    <scope>NUCLEOTIDE SEQUENCE</scope>
    <source>
        <strain evidence="1">NSJ-15</strain>
    </source>
</reference>
<organism evidence="1 2">
    <name type="scientific">Massiliimalia timonensis</name>
    <dbReference type="NCBI Taxonomy" id="1987501"/>
    <lineage>
        <taxon>Bacteria</taxon>
        <taxon>Bacillati</taxon>
        <taxon>Bacillota</taxon>
        <taxon>Clostridia</taxon>
        <taxon>Eubacteriales</taxon>
        <taxon>Oscillospiraceae</taxon>
        <taxon>Massiliimalia</taxon>
    </lineage>
</organism>
<feature type="non-terminal residue" evidence="1">
    <location>
        <position position="1"/>
    </location>
</feature>